<evidence type="ECO:0000256" key="1">
    <source>
        <dbReference type="SAM" id="MobiDB-lite"/>
    </source>
</evidence>
<feature type="region of interest" description="Disordered" evidence="1">
    <location>
        <begin position="235"/>
        <end position="257"/>
    </location>
</feature>
<evidence type="ECO:0000313" key="3">
    <source>
        <dbReference type="Proteomes" id="UP001499843"/>
    </source>
</evidence>
<feature type="compositionally biased region" description="Low complexity" evidence="1">
    <location>
        <begin position="238"/>
        <end position="249"/>
    </location>
</feature>
<dbReference type="PANTHER" id="PTHR16222">
    <property type="entry name" value="ADP-RIBOSYLGLYCOHYDROLASE"/>
    <property type="match status" value="1"/>
</dbReference>
<evidence type="ECO:0000313" key="2">
    <source>
        <dbReference type="EMBL" id="GAA2209410.1"/>
    </source>
</evidence>
<evidence type="ECO:0008006" key="4">
    <source>
        <dbReference type="Google" id="ProtNLM"/>
    </source>
</evidence>
<dbReference type="Proteomes" id="UP001499843">
    <property type="component" value="Unassembled WGS sequence"/>
</dbReference>
<protein>
    <recommendedName>
        <fullName evidence="4">ADP-ribosylglycohydrolase</fullName>
    </recommendedName>
</protein>
<dbReference type="SUPFAM" id="SSF101478">
    <property type="entry name" value="ADP-ribosylglycohydrolase"/>
    <property type="match status" value="1"/>
</dbReference>
<comment type="caution">
    <text evidence="2">The sequence shown here is derived from an EMBL/GenBank/DDBJ whole genome shotgun (WGS) entry which is preliminary data.</text>
</comment>
<keyword evidence="3" id="KW-1185">Reference proteome</keyword>
<accession>A0ABP5PCC7</accession>
<dbReference type="Gene3D" id="1.10.4080.10">
    <property type="entry name" value="ADP-ribosylation/Crystallin J1"/>
    <property type="match status" value="1"/>
</dbReference>
<dbReference type="InterPro" id="IPR005502">
    <property type="entry name" value="Ribosyl_crysJ1"/>
</dbReference>
<dbReference type="Pfam" id="PF03747">
    <property type="entry name" value="ADP_ribosyl_GH"/>
    <property type="match status" value="1"/>
</dbReference>
<organism evidence="2 3">
    <name type="scientific">Nonomuraea monospora</name>
    <dbReference type="NCBI Taxonomy" id="568818"/>
    <lineage>
        <taxon>Bacteria</taxon>
        <taxon>Bacillati</taxon>
        <taxon>Actinomycetota</taxon>
        <taxon>Actinomycetes</taxon>
        <taxon>Streptosporangiales</taxon>
        <taxon>Streptosporangiaceae</taxon>
        <taxon>Nonomuraea</taxon>
    </lineage>
</organism>
<dbReference type="PANTHER" id="PTHR16222:SF12">
    <property type="entry name" value="ADP-RIBOSYLGLYCOHYDROLASE-RELATED"/>
    <property type="match status" value="1"/>
</dbReference>
<gene>
    <name evidence="2" type="ORF">GCM10009850_048680</name>
</gene>
<dbReference type="InterPro" id="IPR050792">
    <property type="entry name" value="ADP-ribosylglycohydrolase"/>
</dbReference>
<dbReference type="InterPro" id="IPR036705">
    <property type="entry name" value="Ribosyl_crysJ1_sf"/>
</dbReference>
<dbReference type="EMBL" id="BAAAQX010000012">
    <property type="protein sequence ID" value="GAA2209410.1"/>
    <property type="molecule type" value="Genomic_DNA"/>
</dbReference>
<name>A0ABP5PCC7_9ACTN</name>
<sequence length="380" mass="38543">MTVLMRDVLRDRARGCLLGLAAGDALGAPAENLTPAEIRRRWGRLTEIEGGGTDDTEYAIFAASLLTLHGHALTPADVAAAYRSQIIPRVDGPMRGAGFSELGTVEALRRGLEPPMSGLVHSHGWSDGLAMRAAPYGIFCPGDPAEAARLVEQDGLVSGSGEGILGGRAVAGAVAAAMTGAEPREVVSAALSVIPADSWTARNVLRARAVLDRTHPSGAAHALGTAHAPGTAHALGTAHAPGAASVGGAPSEGGAPGEDMALVEALHEAVVVRHYPWTDVAPEAVALAMAAYLAGDGDVEASVTFAVSLGRDADTIGAIAGALAGAGRGQYGVPERWATRIKPVTGKCLPVVAGLHVFDAADELADDLVDKMAGELAEGL</sequence>
<proteinExistence type="predicted"/>
<reference evidence="3" key="1">
    <citation type="journal article" date="2019" name="Int. J. Syst. Evol. Microbiol.">
        <title>The Global Catalogue of Microorganisms (GCM) 10K type strain sequencing project: providing services to taxonomists for standard genome sequencing and annotation.</title>
        <authorList>
            <consortium name="The Broad Institute Genomics Platform"/>
            <consortium name="The Broad Institute Genome Sequencing Center for Infectious Disease"/>
            <person name="Wu L."/>
            <person name="Ma J."/>
        </authorList>
    </citation>
    <scope>NUCLEOTIDE SEQUENCE [LARGE SCALE GENOMIC DNA]</scope>
    <source>
        <strain evidence="3">JCM 16114</strain>
    </source>
</reference>